<sequence length="81" mass="8844">MPSLSSKPAGKACWPKRPDPARSAPHQPPALWVQAPEALLASPAAAKMPGRRQRNPALEYAFRRFDEAQLTTLEPLETAAK</sequence>
<protein>
    <submittedName>
        <fullName evidence="2">Uncharacterized protein</fullName>
    </submittedName>
</protein>
<accession>A0ABP7RPI2</accession>
<comment type="caution">
    <text evidence="2">The sequence shown here is derived from an EMBL/GenBank/DDBJ whole genome shotgun (WGS) entry which is preliminary data.</text>
</comment>
<reference evidence="3" key="1">
    <citation type="journal article" date="2019" name="Int. J. Syst. Evol. Microbiol.">
        <title>The Global Catalogue of Microorganisms (GCM) 10K type strain sequencing project: providing services to taxonomists for standard genome sequencing and annotation.</title>
        <authorList>
            <consortium name="The Broad Institute Genomics Platform"/>
            <consortium name="The Broad Institute Genome Sequencing Center for Infectious Disease"/>
            <person name="Wu L."/>
            <person name="Ma J."/>
        </authorList>
    </citation>
    <scope>NUCLEOTIDE SEQUENCE [LARGE SCALE GENOMIC DNA]</scope>
    <source>
        <strain evidence="3">JCM 17224</strain>
    </source>
</reference>
<evidence type="ECO:0000313" key="3">
    <source>
        <dbReference type="Proteomes" id="UP001500567"/>
    </source>
</evidence>
<evidence type="ECO:0000313" key="2">
    <source>
        <dbReference type="EMBL" id="GAA4000436.1"/>
    </source>
</evidence>
<proteinExistence type="predicted"/>
<gene>
    <name evidence="2" type="ORF">GCM10022408_09400</name>
</gene>
<dbReference type="EMBL" id="BAABDJ010000006">
    <property type="protein sequence ID" value="GAA4000436.1"/>
    <property type="molecule type" value="Genomic_DNA"/>
</dbReference>
<feature type="region of interest" description="Disordered" evidence="1">
    <location>
        <begin position="1"/>
        <end position="28"/>
    </location>
</feature>
<dbReference type="Proteomes" id="UP001500567">
    <property type="component" value="Unassembled WGS sequence"/>
</dbReference>
<organism evidence="2 3">
    <name type="scientific">Hymenobacter fastidiosus</name>
    <dbReference type="NCBI Taxonomy" id="486264"/>
    <lineage>
        <taxon>Bacteria</taxon>
        <taxon>Pseudomonadati</taxon>
        <taxon>Bacteroidota</taxon>
        <taxon>Cytophagia</taxon>
        <taxon>Cytophagales</taxon>
        <taxon>Hymenobacteraceae</taxon>
        <taxon>Hymenobacter</taxon>
    </lineage>
</organism>
<name>A0ABP7RPI2_9BACT</name>
<evidence type="ECO:0000256" key="1">
    <source>
        <dbReference type="SAM" id="MobiDB-lite"/>
    </source>
</evidence>
<keyword evidence="3" id="KW-1185">Reference proteome</keyword>